<dbReference type="PANTHER" id="PTHR38451">
    <property type="entry name" value="TRNA (ADENINE(22)-N(1))-METHYLTRANSFERASE"/>
    <property type="match status" value="1"/>
</dbReference>
<organism evidence="1 2">
    <name type="scientific">Streptococcus ovuberis</name>
    <dbReference type="NCBI Taxonomy" id="1936207"/>
    <lineage>
        <taxon>Bacteria</taxon>
        <taxon>Bacillati</taxon>
        <taxon>Bacillota</taxon>
        <taxon>Bacilli</taxon>
        <taxon>Lactobacillales</taxon>
        <taxon>Streptococcaceae</taxon>
        <taxon>Streptococcus</taxon>
    </lineage>
</organism>
<accession>A0A7X6S188</accession>
<sequence length="226" mass="24986">MEKLSKRLRQVASFVPKGARLLDVGSDHAYLPLYLLEQGTIHYAIAGEVVEGPYRSALSNVQKSSFASQIEVRLADGLAAFEAIDAIDTITICGMGGRLIASILDKGGKKLAKVNRLVLQPNNREDELRGWLSQSGYAILAEEILEEQGKIYEIIVAEKGQQALSDLDLRFGPFLRQAKSPVFLNKWENELKQLEQALAGIPDRHAETRSAIAQNIHAIKEILHES</sequence>
<keyword evidence="1" id="KW-0489">Methyltransferase</keyword>
<dbReference type="InterPro" id="IPR006901">
    <property type="entry name" value="TrmK"/>
</dbReference>
<dbReference type="PIRSF" id="PIRSF018637">
    <property type="entry name" value="TrmK"/>
    <property type="match status" value="1"/>
</dbReference>
<dbReference type="SUPFAM" id="SSF53335">
    <property type="entry name" value="S-adenosyl-L-methionine-dependent methyltransferases"/>
    <property type="match status" value="1"/>
</dbReference>
<dbReference type="PANTHER" id="PTHR38451:SF1">
    <property type="entry name" value="TRNA (ADENINE(22)-N(1))-METHYLTRANSFERASE"/>
    <property type="match status" value="1"/>
</dbReference>
<evidence type="ECO:0000313" key="2">
    <source>
        <dbReference type="Proteomes" id="UP000522720"/>
    </source>
</evidence>
<dbReference type="EMBL" id="JAAXPR010000005">
    <property type="protein sequence ID" value="NKZ20120.1"/>
    <property type="molecule type" value="Genomic_DNA"/>
</dbReference>
<dbReference type="Proteomes" id="UP000522720">
    <property type="component" value="Unassembled WGS sequence"/>
</dbReference>
<keyword evidence="1" id="KW-0808">Transferase</keyword>
<comment type="caution">
    <text evidence="1">The sequence shown here is derived from an EMBL/GenBank/DDBJ whole genome shotgun (WGS) entry which is preliminary data.</text>
</comment>
<dbReference type="InterPro" id="IPR029063">
    <property type="entry name" value="SAM-dependent_MTases_sf"/>
</dbReference>
<dbReference type="GO" id="GO:0032259">
    <property type="term" value="P:methylation"/>
    <property type="evidence" value="ECO:0007669"/>
    <property type="project" value="UniProtKB-KW"/>
</dbReference>
<dbReference type="Gene3D" id="1.10.287.1890">
    <property type="match status" value="1"/>
</dbReference>
<name>A0A7X6S188_9STRE</name>
<evidence type="ECO:0000313" key="1">
    <source>
        <dbReference type="EMBL" id="NKZ20120.1"/>
    </source>
</evidence>
<proteinExistence type="predicted"/>
<reference evidence="1 2" key="1">
    <citation type="submission" date="2020-04" db="EMBL/GenBank/DDBJ databases">
        <title>MicrobeNet Type strains.</title>
        <authorList>
            <person name="Nicholson A.C."/>
        </authorList>
    </citation>
    <scope>NUCLEOTIDE SEQUENCE [LARGE SCALE GENOMIC DNA]</scope>
    <source>
        <strain evidence="1 2">CCUG 69612</strain>
    </source>
</reference>
<protein>
    <submittedName>
        <fullName evidence="1">tRNA (Adenine-N(1))-methyltransferase</fullName>
    </submittedName>
</protein>
<dbReference type="Pfam" id="PF04816">
    <property type="entry name" value="TrmK"/>
    <property type="match status" value="1"/>
</dbReference>
<keyword evidence="2" id="KW-1185">Reference proteome</keyword>
<dbReference type="RefSeq" id="WP_168548874.1">
    <property type="nucleotide sequence ID" value="NZ_JAAXPR010000005.1"/>
</dbReference>
<dbReference type="AlphaFoldDB" id="A0A7X6S188"/>
<dbReference type="Gene3D" id="3.40.50.150">
    <property type="entry name" value="Vaccinia Virus protein VP39"/>
    <property type="match status" value="1"/>
</dbReference>
<gene>
    <name evidence="1" type="ORF">HF992_04545</name>
</gene>
<dbReference type="GO" id="GO:0160105">
    <property type="term" value="F:tRNA (adenine(22)-N1)-methyltransferase activity"/>
    <property type="evidence" value="ECO:0007669"/>
    <property type="project" value="InterPro"/>
</dbReference>